<reference evidence="1 2" key="1">
    <citation type="submission" date="2012-11" db="EMBL/GenBank/DDBJ databases">
        <title>Whole genome sequence of Gluconacetobacter europaeus NBRC3261.</title>
        <authorList>
            <person name="Azuma Y."/>
            <person name="Higashiura N."/>
            <person name="Hirakawa H."/>
            <person name="Matsushita K."/>
        </authorList>
    </citation>
    <scope>NUCLEOTIDE SEQUENCE [LARGE SCALE GENOMIC DNA]</scope>
    <source>
        <strain evidence="1 2">NBRC 3261</strain>
    </source>
</reference>
<comment type="caution">
    <text evidence="1">The sequence shown here is derived from an EMBL/GenBank/DDBJ whole genome shotgun (WGS) entry which is preliminary data.</text>
</comment>
<evidence type="ECO:0000313" key="2">
    <source>
        <dbReference type="Proteomes" id="UP000032675"/>
    </source>
</evidence>
<gene>
    <name evidence="1" type="ORF">Geu3261_0163_003</name>
</gene>
<dbReference type="Proteomes" id="UP000032675">
    <property type="component" value="Unassembled WGS sequence"/>
</dbReference>
<sequence length="96" mass="10672">MRDPGESDATATTRLMRENDDLRRLLIARSVKTGDPLTLPNFEPVPDPATLPVPDDKAFIIASMQPGEKYFDAEIRIKTEKLIALNNPHSKNRSAA</sequence>
<dbReference type="AlphaFoldDB" id="A0A0D6Q3K8"/>
<accession>A0A0D6Q3K8</accession>
<proteinExistence type="predicted"/>
<evidence type="ECO:0000313" key="1">
    <source>
        <dbReference type="EMBL" id="GAN97336.1"/>
    </source>
</evidence>
<name>A0A0D6Q3K8_KOMEU</name>
<protein>
    <submittedName>
        <fullName evidence="1">Uncharacterized protein</fullName>
    </submittedName>
</protein>
<organism evidence="1 2">
    <name type="scientific">Komagataeibacter europaeus NBRC 3261</name>
    <dbReference type="NCBI Taxonomy" id="1234669"/>
    <lineage>
        <taxon>Bacteria</taxon>
        <taxon>Pseudomonadati</taxon>
        <taxon>Pseudomonadota</taxon>
        <taxon>Alphaproteobacteria</taxon>
        <taxon>Acetobacterales</taxon>
        <taxon>Acetobacteraceae</taxon>
        <taxon>Komagataeibacter</taxon>
    </lineage>
</organism>
<dbReference type="EMBL" id="BANI01000143">
    <property type="protein sequence ID" value="GAN97336.1"/>
    <property type="molecule type" value="Genomic_DNA"/>
</dbReference>